<keyword evidence="4" id="KW-0808">Transferase</keyword>
<dbReference type="InterPro" id="IPR011712">
    <property type="entry name" value="Sig_transdc_His_kin_sub3_dim/P"/>
</dbReference>
<dbReference type="InterPro" id="IPR050482">
    <property type="entry name" value="Sensor_HK_TwoCompSys"/>
</dbReference>
<evidence type="ECO:0000313" key="12">
    <source>
        <dbReference type="EMBL" id="SEM53798.1"/>
    </source>
</evidence>
<dbReference type="eggNOG" id="COG4585">
    <property type="taxonomic scope" value="Bacteria"/>
</dbReference>
<dbReference type="STRING" id="235985.SAMN05414137_1337"/>
<dbReference type="InterPro" id="IPR036890">
    <property type="entry name" value="HATPase_C_sf"/>
</dbReference>
<dbReference type="CDD" id="cd16917">
    <property type="entry name" value="HATPase_UhpB-NarQ-NarX-like"/>
    <property type="match status" value="1"/>
</dbReference>
<evidence type="ECO:0000256" key="1">
    <source>
        <dbReference type="ARBA" id="ARBA00000085"/>
    </source>
</evidence>
<dbReference type="Gene3D" id="3.30.565.10">
    <property type="entry name" value="Histidine kinase-like ATPase, C-terminal domain"/>
    <property type="match status" value="1"/>
</dbReference>
<keyword evidence="10" id="KW-1133">Transmembrane helix</keyword>
<evidence type="ECO:0000313" key="13">
    <source>
        <dbReference type="Proteomes" id="UP000183015"/>
    </source>
</evidence>
<feature type="compositionally biased region" description="Gly residues" evidence="9">
    <location>
        <begin position="346"/>
        <end position="355"/>
    </location>
</feature>
<dbReference type="Gene3D" id="1.20.5.1930">
    <property type="match status" value="1"/>
</dbReference>
<dbReference type="SUPFAM" id="SSF55874">
    <property type="entry name" value="ATPase domain of HSP90 chaperone/DNA topoisomerase II/histidine kinase"/>
    <property type="match status" value="1"/>
</dbReference>
<feature type="transmembrane region" description="Helical" evidence="10">
    <location>
        <begin position="84"/>
        <end position="101"/>
    </location>
</feature>
<dbReference type="EC" id="2.7.13.3" evidence="2"/>
<evidence type="ECO:0000256" key="10">
    <source>
        <dbReference type="SAM" id="Phobius"/>
    </source>
</evidence>
<evidence type="ECO:0000256" key="7">
    <source>
        <dbReference type="ARBA" id="ARBA00022840"/>
    </source>
</evidence>
<dbReference type="PANTHER" id="PTHR24421:SF10">
    <property type="entry name" value="NITRATE_NITRITE SENSOR PROTEIN NARQ"/>
    <property type="match status" value="1"/>
</dbReference>
<protein>
    <recommendedName>
        <fullName evidence="2">histidine kinase</fullName>
        <ecNumber evidence="2">2.7.13.3</ecNumber>
    </recommendedName>
</protein>
<keyword evidence="10" id="KW-0472">Membrane</keyword>
<keyword evidence="8" id="KW-0902">Two-component regulatory system</keyword>
<feature type="transmembrane region" description="Helical" evidence="10">
    <location>
        <begin position="134"/>
        <end position="151"/>
    </location>
</feature>
<dbReference type="GO" id="GO:0046983">
    <property type="term" value="F:protein dimerization activity"/>
    <property type="evidence" value="ECO:0007669"/>
    <property type="project" value="InterPro"/>
</dbReference>
<proteinExistence type="predicted"/>
<keyword evidence="10" id="KW-0812">Transmembrane</keyword>
<dbReference type="AlphaFoldDB" id="A0A1H7Z8C0"/>
<dbReference type="Pfam" id="PF02518">
    <property type="entry name" value="HATPase_c"/>
    <property type="match status" value="1"/>
</dbReference>
<sequence length="395" mass="42316">MRFRRSRQRPLLVLPIVVGFVQVVGTHAVARHHTGGSTRPLDALATVLLLAGPAMLLFRRRWPVPVCAGTAAVAGAYLLLRYPYGPIVLSVVIAYVSAVLADRRRAAWISLGALYVAHVVANSFTHALSWPFELGLLAWLLVVVVFAELMRTRIERRQQWRQARAEREARIADEQRLAIARELHDVLAHSISLINVQAGVALELIDDDPEQARTALRTIKETSKEALGEVRQVLGSLRTPTATTGAAATVTPAAPRSPAPDLERLDELVRQAAAAGLTVTVHREGTKRVLPSGVGLAAFRIVQEGLTNVLRHSSARVAEVTLDHRRADRLLLTLEDPGPASTAGGARAGGSGSGLVGMRERASALGGSLEAAPTASGGFRVHAELPLPVRAEDEG</sequence>
<comment type="catalytic activity">
    <reaction evidence="1">
        <text>ATP + protein L-histidine = ADP + protein N-phospho-L-histidine.</text>
        <dbReference type="EC" id="2.7.13.3"/>
    </reaction>
</comment>
<feature type="domain" description="Histidine kinase/HSP90-like ATPase" evidence="11">
    <location>
        <begin position="293"/>
        <end position="389"/>
    </location>
</feature>
<accession>A0A1H7Z8C0</accession>
<dbReference type="Proteomes" id="UP000183015">
    <property type="component" value="Unassembled WGS sequence"/>
</dbReference>
<reference evidence="13" key="1">
    <citation type="submission" date="2016-10" db="EMBL/GenBank/DDBJ databases">
        <authorList>
            <person name="Varghese N."/>
        </authorList>
    </citation>
    <scope>NUCLEOTIDE SEQUENCE [LARGE SCALE GENOMIC DNA]</scope>
    <source>
        <strain evidence="13">DSM 45096 / BCRC 16803 / CGMCC 4.1857 / CIP 109030 / JCM 12277 / KCTC 19219 / NBRC 100920 / 33214</strain>
    </source>
</reference>
<evidence type="ECO:0000256" key="3">
    <source>
        <dbReference type="ARBA" id="ARBA00022553"/>
    </source>
</evidence>
<keyword evidence="5" id="KW-0547">Nucleotide-binding</keyword>
<dbReference type="GO" id="GO:0016020">
    <property type="term" value="C:membrane"/>
    <property type="evidence" value="ECO:0007669"/>
    <property type="project" value="InterPro"/>
</dbReference>
<feature type="transmembrane region" description="Helical" evidence="10">
    <location>
        <begin position="40"/>
        <end position="57"/>
    </location>
</feature>
<evidence type="ECO:0000256" key="4">
    <source>
        <dbReference type="ARBA" id="ARBA00022679"/>
    </source>
</evidence>
<keyword evidence="13" id="KW-1185">Reference proteome</keyword>
<evidence type="ECO:0000256" key="5">
    <source>
        <dbReference type="ARBA" id="ARBA00022741"/>
    </source>
</evidence>
<feature type="region of interest" description="Disordered" evidence="9">
    <location>
        <begin position="335"/>
        <end position="355"/>
    </location>
</feature>
<dbReference type="Pfam" id="PF07730">
    <property type="entry name" value="HisKA_3"/>
    <property type="match status" value="1"/>
</dbReference>
<evidence type="ECO:0000259" key="11">
    <source>
        <dbReference type="SMART" id="SM00387"/>
    </source>
</evidence>
<keyword evidence="6 12" id="KW-0418">Kinase</keyword>
<evidence type="ECO:0000256" key="9">
    <source>
        <dbReference type="SAM" id="MobiDB-lite"/>
    </source>
</evidence>
<evidence type="ECO:0000256" key="8">
    <source>
        <dbReference type="ARBA" id="ARBA00023012"/>
    </source>
</evidence>
<dbReference type="InterPro" id="IPR003594">
    <property type="entry name" value="HATPase_dom"/>
</dbReference>
<evidence type="ECO:0000256" key="6">
    <source>
        <dbReference type="ARBA" id="ARBA00022777"/>
    </source>
</evidence>
<dbReference type="PANTHER" id="PTHR24421">
    <property type="entry name" value="NITRATE/NITRITE SENSOR PROTEIN NARX-RELATED"/>
    <property type="match status" value="1"/>
</dbReference>
<dbReference type="GO" id="GO:0000155">
    <property type="term" value="F:phosphorelay sensor kinase activity"/>
    <property type="evidence" value="ECO:0007669"/>
    <property type="project" value="InterPro"/>
</dbReference>
<dbReference type="EMBL" id="FOAZ01000033">
    <property type="protein sequence ID" value="SEM53798.1"/>
    <property type="molecule type" value="Genomic_DNA"/>
</dbReference>
<dbReference type="RefSeq" id="WP_042450030.1">
    <property type="nucleotide sequence ID" value="NZ_BBPN01000017.1"/>
</dbReference>
<dbReference type="GO" id="GO:0005524">
    <property type="term" value="F:ATP binding"/>
    <property type="evidence" value="ECO:0007669"/>
    <property type="project" value="UniProtKB-KW"/>
</dbReference>
<dbReference type="OrthoDB" id="227596at2"/>
<keyword evidence="7" id="KW-0067">ATP-binding</keyword>
<keyword evidence="3" id="KW-0597">Phosphoprotein</keyword>
<dbReference type="SMART" id="SM00387">
    <property type="entry name" value="HATPase_c"/>
    <property type="match status" value="1"/>
</dbReference>
<name>A0A1H7Z8C0_STRJI</name>
<evidence type="ECO:0000256" key="2">
    <source>
        <dbReference type="ARBA" id="ARBA00012438"/>
    </source>
</evidence>
<gene>
    <name evidence="12" type="ORF">SAMN05414137_1337</name>
</gene>
<organism evidence="12 13">
    <name type="scientific">Streptacidiphilus jiangxiensis</name>
    <dbReference type="NCBI Taxonomy" id="235985"/>
    <lineage>
        <taxon>Bacteria</taxon>
        <taxon>Bacillati</taxon>
        <taxon>Actinomycetota</taxon>
        <taxon>Actinomycetes</taxon>
        <taxon>Kitasatosporales</taxon>
        <taxon>Streptomycetaceae</taxon>
        <taxon>Streptacidiphilus</taxon>
    </lineage>
</organism>